<dbReference type="EMBL" id="BMTD01000002">
    <property type="protein sequence ID" value="GGU80242.1"/>
    <property type="molecule type" value="Genomic_DNA"/>
</dbReference>
<dbReference type="InterPro" id="IPR010921">
    <property type="entry name" value="Trp_repressor/repl_initiator"/>
</dbReference>
<feature type="compositionally biased region" description="Low complexity" evidence="1">
    <location>
        <begin position="36"/>
        <end position="45"/>
    </location>
</feature>
<dbReference type="RefSeq" id="WP_191871474.1">
    <property type="nucleotide sequence ID" value="NZ_BMTD01000002.1"/>
</dbReference>
<proteinExistence type="predicted"/>
<reference evidence="3" key="2">
    <citation type="submission" date="2020-09" db="EMBL/GenBank/DDBJ databases">
        <authorList>
            <person name="Sun Q."/>
            <person name="Ohkuma M."/>
        </authorList>
    </citation>
    <scope>NUCLEOTIDE SEQUENCE</scope>
    <source>
        <strain evidence="3">JCM 4369</strain>
    </source>
</reference>
<sequence>MSSSTWRRPFILAAASVALVTTTACAAQAATPIAPAPGSHAAAPADRSAHCGEGGEGGKGGAPGQPGEPGEPGKPGCAPFHGLSDLPGRPKSKLSRLDKARIALAVLTGRVTEADAAKKYKVREKEISKWEQNLLDGGWLEFLRVDS</sequence>
<dbReference type="InterPro" id="IPR006311">
    <property type="entry name" value="TAT_signal"/>
</dbReference>
<accession>A0A918M8T7</accession>
<feature type="chain" id="PRO_5037793695" description="DUF1153 domain-containing protein" evidence="2">
    <location>
        <begin position="27"/>
        <end position="147"/>
    </location>
</feature>
<evidence type="ECO:0000256" key="1">
    <source>
        <dbReference type="SAM" id="MobiDB-lite"/>
    </source>
</evidence>
<gene>
    <name evidence="3" type="ORF">GCM10010260_10580</name>
</gene>
<evidence type="ECO:0000313" key="3">
    <source>
        <dbReference type="EMBL" id="GGU80242.1"/>
    </source>
</evidence>
<name>A0A918M8T7_9ACTN</name>
<feature type="signal peptide" evidence="2">
    <location>
        <begin position="1"/>
        <end position="26"/>
    </location>
</feature>
<dbReference type="InterPro" id="IPR036388">
    <property type="entry name" value="WH-like_DNA-bd_sf"/>
</dbReference>
<dbReference type="GO" id="GO:0043565">
    <property type="term" value="F:sequence-specific DNA binding"/>
    <property type="evidence" value="ECO:0007669"/>
    <property type="project" value="InterPro"/>
</dbReference>
<dbReference type="Proteomes" id="UP000618795">
    <property type="component" value="Unassembled WGS sequence"/>
</dbReference>
<evidence type="ECO:0000313" key="4">
    <source>
        <dbReference type="Proteomes" id="UP000618795"/>
    </source>
</evidence>
<dbReference type="PROSITE" id="PS51318">
    <property type="entry name" value="TAT"/>
    <property type="match status" value="1"/>
</dbReference>
<evidence type="ECO:0000256" key="2">
    <source>
        <dbReference type="SAM" id="SignalP"/>
    </source>
</evidence>
<dbReference type="AlphaFoldDB" id="A0A918M8T7"/>
<evidence type="ECO:0008006" key="5">
    <source>
        <dbReference type="Google" id="ProtNLM"/>
    </source>
</evidence>
<organism evidence="3 4">
    <name type="scientific">Streptomyces filipinensis</name>
    <dbReference type="NCBI Taxonomy" id="66887"/>
    <lineage>
        <taxon>Bacteria</taxon>
        <taxon>Bacillati</taxon>
        <taxon>Actinomycetota</taxon>
        <taxon>Actinomycetes</taxon>
        <taxon>Kitasatosporales</taxon>
        <taxon>Streptomycetaceae</taxon>
        <taxon>Streptomyces</taxon>
    </lineage>
</organism>
<protein>
    <recommendedName>
        <fullName evidence="5">DUF1153 domain-containing protein</fullName>
    </recommendedName>
</protein>
<feature type="compositionally biased region" description="Gly residues" evidence="1">
    <location>
        <begin position="52"/>
        <end position="64"/>
    </location>
</feature>
<feature type="region of interest" description="Disordered" evidence="1">
    <location>
        <begin position="36"/>
        <end position="92"/>
    </location>
</feature>
<keyword evidence="2" id="KW-0732">Signal</keyword>
<dbReference type="SUPFAM" id="SSF48295">
    <property type="entry name" value="TrpR-like"/>
    <property type="match status" value="1"/>
</dbReference>
<reference evidence="3" key="1">
    <citation type="journal article" date="2014" name="Int. J. Syst. Evol. Microbiol.">
        <title>Complete genome sequence of Corynebacterium casei LMG S-19264T (=DSM 44701T), isolated from a smear-ripened cheese.</title>
        <authorList>
            <consortium name="US DOE Joint Genome Institute (JGI-PGF)"/>
            <person name="Walter F."/>
            <person name="Albersmeier A."/>
            <person name="Kalinowski J."/>
            <person name="Ruckert C."/>
        </authorList>
    </citation>
    <scope>NUCLEOTIDE SEQUENCE</scope>
    <source>
        <strain evidence="3">JCM 4369</strain>
    </source>
</reference>
<comment type="caution">
    <text evidence="3">The sequence shown here is derived from an EMBL/GenBank/DDBJ whole genome shotgun (WGS) entry which is preliminary data.</text>
</comment>
<dbReference type="Gene3D" id="1.10.10.10">
    <property type="entry name" value="Winged helix-like DNA-binding domain superfamily/Winged helix DNA-binding domain"/>
    <property type="match status" value="1"/>
</dbReference>
<keyword evidence="4" id="KW-1185">Reference proteome</keyword>
<dbReference type="PROSITE" id="PS51257">
    <property type="entry name" value="PROKAR_LIPOPROTEIN"/>
    <property type="match status" value="1"/>
</dbReference>